<feature type="transmembrane region" description="Helical" evidence="1">
    <location>
        <begin position="97"/>
        <end position="115"/>
    </location>
</feature>
<accession>A0A1V0SL10</accession>
<feature type="transmembrane region" description="Helical" evidence="1">
    <location>
        <begin position="67"/>
        <end position="85"/>
    </location>
</feature>
<proteinExistence type="predicted"/>
<feature type="transmembrane region" description="Helical" evidence="1">
    <location>
        <begin position="121"/>
        <end position="141"/>
    </location>
</feature>
<feature type="transmembrane region" description="Helical" evidence="1">
    <location>
        <begin position="6"/>
        <end position="23"/>
    </location>
</feature>
<evidence type="ECO:0000256" key="1">
    <source>
        <dbReference type="SAM" id="Phobius"/>
    </source>
</evidence>
<name>A0A1V0SL10_9VIRU</name>
<keyword evidence="1" id="KW-1133">Transmembrane helix</keyword>
<dbReference type="EMBL" id="KY684112">
    <property type="protein sequence ID" value="ARF12410.1"/>
    <property type="molecule type" value="Genomic_DNA"/>
</dbReference>
<keyword evidence="1" id="KW-0472">Membrane</keyword>
<feature type="transmembrane region" description="Helical" evidence="1">
    <location>
        <begin position="161"/>
        <end position="178"/>
    </location>
</feature>
<evidence type="ECO:0000313" key="2">
    <source>
        <dbReference type="EMBL" id="ARF12410.1"/>
    </source>
</evidence>
<protein>
    <submittedName>
        <fullName evidence="2">Uncharacterized protein</fullName>
    </submittedName>
</protein>
<keyword evidence="1" id="KW-0812">Transmembrane</keyword>
<organism evidence="2">
    <name type="scientific">Klosneuvirus KNV1</name>
    <dbReference type="NCBI Taxonomy" id="1977640"/>
    <lineage>
        <taxon>Viruses</taxon>
        <taxon>Varidnaviria</taxon>
        <taxon>Bamfordvirae</taxon>
        <taxon>Nucleocytoviricota</taxon>
        <taxon>Megaviricetes</taxon>
        <taxon>Imitervirales</taxon>
        <taxon>Mimiviridae</taxon>
        <taxon>Klosneuvirinae</taxon>
        <taxon>Klosneuvirus</taxon>
    </lineage>
</organism>
<gene>
    <name evidence="2" type="ORF">Klosneuvirus_5_80</name>
</gene>
<sequence length="181" mass="21589">MKQMKLLLGGFMIGFMTLYYNIFTEYKSITPYLFLVLLIINIKWNNPILSILTGFIIPYIFSKNINPEHICIIVSIMTYIILIFLNYVPINKKYDRMIYIFASLFLVFGIAIYGITFHGTIIGNFNFYTFIHLYQIPYLLYWILEQRGQIIMLNNDADIKALARLLYIWLVLILYWFIRCI</sequence>
<reference evidence="2" key="1">
    <citation type="journal article" date="2017" name="Science">
        <title>Giant viruses with an expanded complement of translation system components.</title>
        <authorList>
            <person name="Schulz F."/>
            <person name="Yutin N."/>
            <person name="Ivanova N.N."/>
            <person name="Ortega D.R."/>
            <person name="Lee T.K."/>
            <person name="Vierheilig J."/>
            <person name="Daims H."/>
            <person name="Horn M."/>
            <person name="Wagner M."/>
            <person name="Jensen G.J."/>
            <person name="Kyrpides N.C."/>
            <person name="Koonin E.V."/>
            <person name="Woyke T."/>
        </authorList>
    </citation>
    <scope>NUCLEOTIDE SEQUENCE</scope>
    <source>
        <strain evidence="2">KNV1</strain>
    </source>
</reference>
<feature type="transmembrane region" description="Helical" evidence="1">
    <location>
        <begin position="35"/>
        <end position="61"/>
    </location>
</feature>